<proteinExistence type="predicted"/>
<protein>
    <submittedName>
        <fullName evidence="1">Str. FM013</fullName>
    </submittedName>
</protein>
<dbReference type="EMBL" id="HG793137">
    <property type="protein sequence ID" value="CRL20707.1"/>
    <property type="molecule type" value="Genomic_DNA"/>
</dbReference>
<keyword evidence="2" id="KW-1185">Reference proteome</keyword>
<evidence type="ECO:0000313" key="2">
    <source>
        <dbReference type="Proteomes" id="UP000053732"/>
    </source>
</evidence>
<evidence type="ECO:0000313" key="1">
    <source>
        <dbReference type="EMBL" id="CRL20707.1"/>
    </source>
</evidence>
<accession>A0A0G4P312</accession>
<dbReference type="AlphaFoldDB" id="A0A0G4P312"/>
<reference evidence="1 2" key="1">
    <citation type="journal article" date="2014" name="Nat. Commun.">
        <title>Multiple recent horizontal transfers of a large genomic region in cheese making fungi.</title>
        <authorList>
            <person name="Cheeseman K."/>
            <person name="Ropars J."/>
            <person name="Renault P."/>
            <person name="Dupont J."/>
            <person name="Gouzy J."/>
            <person name="Branca A."/>
            <person name="Abraham A.L."/>
            <person name="Ceppi M."/>
            <person name="Conseiller E."/>
            <person name="Debuchy R."/>
            <person name="Malagnac F."/>
            <person name="Goarin A."/>
            <person name="Silar P."/>
            <person name="Lacoste S."/>
            <person name="Sallet E."/>
            <person name="Bensimon A."/>
            <person name="Giraud T."/>
            <person name="Brygoo Y."/>
        </authorList>
    </citation>
    <scope>NUCLEOTIDE SEQUENCE [LARGE SCALE GENOMIC DNA]</scope>
    <source>
        <strain evidence="2">FM 013</strain>
    </source>
</reference>
<sequence length="75" mass="8755">MRAHRQEAIRDLANSIIRIVCLIVARYADNHEGPPRHFMWILEVQMRALIIEIFANLTEDSALAPNFSWHSESRL</sequence>
<name>A0A0G4P312_PENC3</name>
<gene>
    <name evidence="1" type="ORF">PCAMFM013_S004g000648</name>
</gene>
<dbReference type="Proteomes" id="UP000053732">
    <property type="component" value="Unassembled WGS sequence"/>
</dbReference>
<organism evidence="1 2">
    <name type="scientific">Penicillium camemberti (strain FM 013)</name>
    <dbReference type="NCBI Taxonomy" id="1429867"/>
    <lineage>
        <taxon>Eukaryota</taxon>
        <taxon>Fungi</taxon>
        <taxon>Dikarya</taxon>
        <taxon>Ascomycota</taxon>
        <taxon>Pezizomycotina</taxon>
        <taxon>Eurotiomycetes</taxon>
        <taxon>Eurotiomycetidae</taxon>
        <taxon>Eurotiales</taxon>
        <taxon>Aspergillaceae</taxon>
        <taxon>Penicillium</taxon>
    </lineage>
</organism>